<gene>
    <name evidence="2" type="ORF">ACFQZM_43940</name>
</gene>
<feature type="transmembrane region" description="Helical" evidence="1">
    <location>
        <begin position="42"/>
        <end position="59"/>
    </location>
</feature>
<proteinExistence type="predicted"/>
<keyword evidence="1" id="KW-1133">Transmembrane helix</keyword>
<sequence>MDTTRWRLPALLLKAVLAALLVLALAFPDWDRFADKAMGARAIGYPLAVLLLPVLWTAFRRRGVPWDIDLLITAPFVIDVAGNALDLYDTVDRFDDACHFGNWFLLAAAAGVAVRRWGRLPSWAVALSCAGIGAITAILWELAEYQLFILDTPETVTIYRDTIGDLMLGLLGSAAAGALTAVATRRGGRTRPVRPDVLVAGAGAAGAGAARAEPVGAGQ</sequence>
<evidence type="ECO:0008006" key="4">
    <source>
        <dbReference type="Google" id="ProtNLM"/>
    </source>
</evidence>
<dbReference type="InterPro" id="IPR014509">
    <property type="entry name" value="YjdF-like"/>
</dbReference>
<dbReference type="Proteomes" id="UP001597063">
    <property type="component" value="Unassembled WGS sequence"/>
</dbReference>
<evidence type="ECO:0000313" key="3">
    <source>
        <dbReference type="Proteomes" id="UP001597063"/>
    </source>
</evidence>
<keyword evidence="1" id="KW-0472">Membrane</keyword>
<name>A0ABW2XYU3_9ACTN</name>
<evidence type="ECO:0000256" key="1">
    <source>
        <dbReference type="SAM" id="Phobius"/>
    </source>
</evidence>
<evidence type="ECO:0000313" key="2">
    <source>
        <dbReference type="EMBL" id="MFD0691506.1"/>
    </source>
</evidence>
<feature type="transmembrane region" description="Helical" evidence="1">
    <location>
        <begin position="163"/>
        <end position="184"/>
    </location>
</feature>
<comment type="caution">
    <text evidence="2">The sequence shown here is derived from an EMBL/GenBank/DDBJ whole genome shotgun (WGS) entry which is preliminary data.</text>
</comment>
<feature type="transmembrane region" description="Helical" evidence="1">
    <location>
        <begin position="123"/>
        <end position="143"/>
    </location>
</feature>
<reference evidence="3" key="1">
    <citation type="journal article" date="2019" name="Int. J. Syst. Evol. Microbiol.">
        <title>The Global Catalogue of Microorganisms (GCM) 10K type strain sequencing project: providing services to taxonomists for standard genome sequencing and annotation.</title>
        <authorList>
            <consortium name="The Broad Institute Genomics Platform"/>
            <consortium name="The Broad Institute Genome Sequencing Center for Infectious Disease"/>
            <person name="Wu L."/>
            <person name="Ma J."/>
        </authorList>
    </citation>
    <scope>NUCLEOTIDE SEQUENCE [LARGE SCALE GENOMIC DNA]</scope>
    <source>
        <strain evidence="3">JCM 9371</strain>
    </source>
</reference>
<dbReference type="EMBL" id="JBHTGP010000031">
    <property type="protein sequence ID" value="MFD0691506.1"/>
    <property type="molecule type" value="Genomic_DNA"/>
</dbReference>
<keyword evidence="3" id="KW-1185">Reference proteome</keyword>
<keyword evidence="1" id="KW-0812">Transmembrane</keyword>
<dbReference type="Pfam" id="PF09997">
    <property type="entry name" value="DUF2238"/>
    <property type="match status" value="1"/>
</dbReference>
<organism evidence="2 3">
    <name type="scientific">Actinomadura fibrosa</name>
    <dbReference type="NCBI Taxonomy" id="111802"/>
    <lineage>
        <taxon>Bacteria</taxon>
        <taxon>Bacillati</taxon>
        <taxon>Actinomycetota</taxon>
        <taxon>Actinomycetes</taxon>
        <taxon>Streptosporangiales</taxon>
        <taxon>Thermomonosporaceae</taxon>
        <taxon>Actinomadura</taxon>
    </lineage>
</organism>
<protein>
    <recommendedName>
        <fullName evidence="4">DUF2238 domain-containing protein</fullName>
    </recommendedName>
</protein>
<accession>A0ABW2XYU3</accession>
<dbReference type="RefSeq" id="WP_131755867.1">
    <property type="nucleotide sequence ID" value="NZ_CAACUY010000009.1"/>
</dbReference>